<name>A0A4R1F5F1_9GAMM</name>
<dbReference type="Proteomes" id="UP000294887">
    <property type="component" value="Unassembled WGS sequence"/>
</dbReference>
<keyword evidence="3" id="KW-0378">Hydrolase</keyword>
<dbReference type="GO" id="GO:0016787">
    <property type="term" value="F:hydrolase activity"/>
    <property type="evidence" value="ECO:0007669"/>
    <property type="project" value="UniProtKB-KW"/>
</dbReference>
<keyword evidence="1" id="KW-0732">Signal</keyword>
<reference evidence="3 4" key="1">
    <citation type="submission" date="2019-03" db="EMBL/GenBank/DDBJ databases">
        <title>Genomic Encyclopedia of Type Strains, Phase IV (KMG-IV): sequencing the most valuable type-strain genomes for metagenomic binning, comparative biology and taxonomic classification.</title>
        <authorList>
            <person name="Goeker M."/>
        </authorList>
    </citation>
    <scope>NUCLEOTIDE SEQUENCE [LARGE SCALE GENOMIC DNA]</scope>
    <source>
        <strain evidence="3 4">DSM 24830</strain>
    </source>
</reference>
<dbReference type="CDD" id="cd07739">
    <property type="entry name" value="metallo-hydrolase-like_MBL-fold"/>
    <property type="match status" value="1"/>
</dbReference>
<dbReference type="InterPro" id="IPR036866">
    <property type="entry name" value="RibonucZ/Hydroxyglut_hydro"/>
</dbReference>
<proteinExistence type="predicted"/>
<dbReference type="InterPro" id="IPR001279">
    <property type="entry name" value="Metallo-B-lactamas"/>
</dbReference>
<keyword evidence="4" id="KW-1185">Reference proteome</keyword>
<dbReference type="PANTHER" id="PTHR42951:SF14">
    <property type="entry name" value="METALLO-BETA-LACTAMASE SUPERFAMILY PROTEIN"/>
    <property type="match status" value="1"/>
</dbReference>
<dbReference type="Pfam" id="PF00753">
    <property type="entry name" value="Lactamase_B"/>
    <property type="match status" value="1"/>
</dbReference>
<feature type="domain" description="Metallo-beta-lactamase" evidence="2">
    <location>
        <begin position="47"/>
        <end position="232"/>
    </location>
</feature>
<evidence type="ECO:0000256" key="1">
    <source>
        <dbReference type="SAM" id="SignalP"/>
    </source>
</evidence>
<dbReference type="RefSeq" id="WP_207907053.1">
    <property type="nucleotide sequence ID" value="NZ_BAAAFU010000004.1"/>
</dbReference>
<dbReference type="PANTHER" id="PTHR42951">
    <property type="entry name" value="METALLO-BETA-LACTAMASE DOMAIN-CONTAINING"/>
    <property type="match status" value="1"/>
</dbReference>
<comment type="caution">
    <text evidence="3">The sequence shown here is derived from an EMBL/GenBank/DDBJ whole genome shotgun (WGS) entry which is preliminary data.</text>
</comment>
<evidence type="ECO:0000259" key="2">
    <source>
        <dbReference type="SMART" id="SM00849"/>
    </source>
</evidence>
<sequence length="297" mass="32418">MKTTILKGISQFLLPAVLTLTTMSSVQAATESELEFQVYNGGENSFFVNSVLVTGKKDAVLIDAQFTKAKAHQLVAEILNSGKQLKMVYISHGDPDYYFGLEVIKQAFPDVKVFATEPTVNWIKKTVDKKVGFWGPKMGANAPTKPVIPEVIKGSSFDLEGHSFNIVGLDGDLPGRTFLWVPDLKAVMGGVNVFAGLHLWTADTQTKASRKAWASTLDNILALNPTTVIPGHAANQDVQDSSLVKYNLKYLADFEQALETHKTSAALIKSMQAKYPENKLGLALEIGAKVNTGEMKW</sequence>
<evidence type="ECO:0000313" key="3">
    <source>
        <dbReference type="EMBL" id="TCJ87809.1"/>
    </source>
</evidence>
<dbReference type="EMBL" id="SMFQ01000003">
    <property type="protein sequence ID" value="TCJ87809.1"/>
    <property type="molecule type" value="Genomic_DNA"/>
</dbReference>
<evidence type="ECO:0000313" key="4">
    <source>
        <dbReference type="Proteomes" id="UP000294887"/>
    </source>
</evidence>
<gene>
    <name evidence="3" type="ORF">EV695_2324</name>
</gene>
<organism evidence="3 4">
    <name type="scientific">Cocleimonas flava</name>
    <dbReference type="NCBI Taxonomy" id="634765"/>
    <lineage>
        <taxon>Bacteria</taxon>
        <taxon>Pseudomonadati</taxon>
        <taxon>Pseudomonadota</taxon>
        <taxon>Gammaproteobacteria</taxon>
        <taxon>Thiotrichales</taxon>
        <taxon>Thiotrichaceae</taxon>
        <taxon>Cocleimonas</taxon>
    </lineage>
</organism>
<dbReference type="AlphaFoldDB" id="A0A4R1F5F1"/>
<accession>A0A4R1F5F1</accession>
<dbReference type="SMART" id="SM00849">
    <property type="entry name" value="Lactamase_B"/>
    <property type="match status" value="1"/>
</dbReference>
<protein>
    <submittedName>
        <fullName evidence="3">Glyoxylase-like metal-dependent hydrolase (Beta-lactamase superfamily II)</fullName>
    </submittedName>
</protein>
<dbReference type="Gene3D" id="3.60.15.10">
    <property type="entry name" value="Ribonuclease Z/Hydroxyacylglutathione hydrolase-like"/>
    <property type="match status" value="1"/>
</dbReference>
<feature type="chain" id="PRO_5020281306" evidence="1">
    <location>
        <begin position="29"/>
        <end position="297"/>
    </location>
</feature>
<dbReference type="SUPFAM" id="SSF56281">
    <property type="entry name" value="Metallo-hydrolase/oxidoreductase"/>
    <property type="match status" value="1"/>
</dbReference>
<feature type="signal peptide" evidence="1">
    <location>
        <begin position="1"/>
        <end position="28"/>
    </location>
</feature>
<dbReference type="InterPro" id="IPR050855">
    <property type="entry name" value="NDM-1-like"/>
</dbReference>